<feature type="signal peptide" evidence="2">
    <location>
        <begin position="1"/>
        <end position="19"/>
    </location>
</feature>
<dbReference type="EMBL" id="LUKE01000001">
    <property type="protein sequence ID" value="KYG65718.1"/>
    <property type="molecule type" value="Genomic_DNA"/>
</dbReference>
<feature type="coiled-coil region" evidence="1">
    <location>
        <begin position="165"/>
        <end position="192"/>
    </location>
</feature>
<dbReference type="RefSeq" id="WP_061833262.1">
    <property type="nucleotide sequence ID" value="NZ_LUKE01000001.1"/>
</dbReference>
<keyword evidence="1" id="KW-0175">Coiled coil</keyword>
<accession>A0A150WMV0</accession>
<name>A0A150WMV0_BDEBC</name>
<evidence type="ECO:0000313" key="4">
    <source>
        <dbReference type="Proteomes" id="UP000075320"/>
    </source>
</evidence>
<sequence length="406" mass="46412">MIRQGFFVLSLLPSFVLAAAPEDALRPVWKDPRLKLHQESVKIVSDAKSINPLEKADLRIDRGQLEQDDVKYALRFYPKGYTEHRTTQEFQSSLEKNEKAAQAAMLSQLLSSRYDLLARIALFKEKKEISDRFAEVGKKASRALSYSAQKDRAELKSYLKNKADLDKINIKIADSERDYQKLQAELKDLSLGNIESFDLSDFASIQDLKQKLDAAADTDTSKTLSAQTAEMDLIASRAGMNYERARDEKWFDHLEVSISDVQKETIYGFEFAFNLPFASAPNLSRVSKEARDLRDKASLIETVKVSEREFKNSVIELKTLLKVHETLQNSLSAMSPEQMRKASKSIAATDPMLALELQRGWYESREQLLDLEYRIRALYIVYLHESATLVNQPEVNHFSKSQKRIL</sequence>
<dbReference type="AlphaFoldDB" id="A0A150WMV0"/>
<protein>
    <recommendedName>
        <fullName evidence="5">TolC family protein</fullName>
    </recommendedName>
</protein>
<keyword evidence="2" id="KW-0732">Signal</keyword>
<gene>
    <name evidence="3" type="ORF">AZI86_01185</name>
</gene>
<reference evidence="3 4" key="1">
    <citation type="submission" date="2016-03" db="EMBL/GenBank/DDBJ databases">
        <authorList>
            <person name="Ploux O."/>
        </authorList>
    </citation>
    <scope>NUCLEOTIDE SEQUENCE [LARGE SCALE GENOMIC DNA]</scope>
    <source>
        <strain evidence="3 4">R0</strain>
    </source>
</reference>
<evidence type="ECO:0008006" key="5">
    <source>
        <dbReference type="Google" id="ProtNLM"/>
    </source>
</evidence>
<dbReference type="Proteomes" id="UP000075320">
    <property type="component" value="Unassembled WGS sequence"/>
</dbReference>
<proteinExistence type="predicted"/>
<evidence type="ECO:0000313" key="3">
    <source>
        <dbReference type="EMBL" id="KYG65718.1"/>
    </source>
</evidence>
<evidence type="ECO:0000256" key="1">
    <source>
        <dbReference type="SAM" id="Coils"/>
    </source>
</evidence>
<organism evidence="3 4">
    <name type="scientific">Bdellovibrio bacteriovorus</name>
    <dbReference type="NCBI Taxonomy" id="959"/>
    <lineage>
        <taxon>Bacteria</taxon>
        <taxon>Pseudomonadati</taxon>
        <taxon>Bdellovibrionota</taxon>
        <taxon>Bdellovibrionia</taxon>
        <taxon>Bdellovibrionales</taxon>
        <taxon>Pseudobdellovibrionaceae</taxon>
        <taxon>Bdellovibrio</taxon>
    </lineage>
</organism>
<dbReference type="OrthoDB" id="5415588at2"/>
<comment type="caution">
    <text evidence="3">The sequence shown here is derived from an EMBL/GenBank/DDBJ whole genome shotgun (WGS) entry which is preliminary data.</text>
</comment>
<evidence type="ECO:0000256" key="2">
    <source>
        <dbReference type="SAM" id="SignalP"/>
    </source>
</evidence>
<feature type="chain" id="PRO_5007572971" description="TolC family protein" evidence="2">
    <location>
        <begin position="20"/>
        <end position="406"/>
    </location>
</feature>
<keyword evidence="4" id="KW-1185">Reference proteome</keyword>